<feature type="domain" description="BH1974-like central" evidence="3">
    <location>
        <begin position="108"/>
        <end position="159"/>
    </location>
</feature>
<evidence type="ECO:0000259" key="3">
    <source>
        <dbReference type="Pfam" id="PF21469"/>
    </source>
</evidence>
<comment type="caution">
    <text evidence="4">The sequence shown here is derived from an EMBL/GenBank/DDBJ whole genome shotgun (WGS) entry which is preliminary data.</text>
</comment>
<gene>
    <name evidence="4" type="ORF">AWH48_12870</name>
</gene>
<dbReference type="InterPro" id="IPR052698">
    <property type="entry name" value="MoCofactor_Util/Proc"/>
</dbReference>
<evidence type="ECO:0000259" key="2">
    <source>
        <dbReference type="Pfam" id="PF13478"/>
    </source>
</evidence>
<proteinExistence type="predicted"/>
<sequence length="348" mass="38672">MESIHQILDVIHLSSQKDILATIIDVQGSAYRKEGTSMLFKEDGTRVGLLSAGCIEDDLAERVKDLFNDGLSQTIVFDMRAEDDLSWGQGAGCNGVLRVLLEPVGHCLRSHLHTLETYLEAGKSVVIMKKLTHDYSVTDYIFLTEDHQLFGEWQGSIPARIKCLLDSRSPIVKSGIIYMEELSAPVYLHHYQPKSRLIIFGAGQDAIPLVQFASKAGFSVLVSDWRPALCNKDNFPSATECIVDFPVAAIKQIHFRPDDHVIVLTHNFKRDQELLQLLANEKLGYLGVLGSRARTLRLLSNGEDLGNIRTPVGLPIGAEGPEEIAISIVADLIRVKRLQKNSKMDAMR</sequence>
<dbReference type="InterPro" id="IPR027051">
    <property type="entry name" value="XdhC_Rossmann_dom"/>
</dbReference>
<dbReference type="Pfam" id="PF21469">
    <property type="entry name" value="BH1974-like_central"/>
    <property type="match status" value="1"/>
</dbReference>
<dbReference type="PANTHER" id="PTHR30388">
    <property type="entry name" value="ALDEHYDE OXIDOREDUCTASE MOLYBDENUM COFACTOR ASSEMBLY PROTEIN"/>
    <property type="match status" value="1"/>
</dbReference>
<dbReference type="Gene3D" id="3.40.50.720">
    <property type="entry name" value="NAD(P)-binding Rossmann-like Domain"/>
    <property type="match status" value="1"/>
</dbReference>
<dbReference type="Pfam" id="PF13478">
    <property type="entry name" value="XdhC_C"/>
    <property type="match status" value="1"/>
</dbReference>
<feature type="domain" description="XdhC- CoxI" evidence="1">
    <location>
        <begin position="19"/>
        <end position="77"/>
    </location>
</feature>
<dbReference type="OrthoDB" id="9773039at2"/>
<dbReference type="InterPro" id="IPR048890">
    <property type="entry name" value="BH1974-like_central"/>
</dbReference>
<evidence type="ECO:0000259" key="1">
    <source>
        <dbReference type="Pfam" id="PF02625"/>
    </source>
</evidence>
<dbReference type="AlphaFoldDB" id="A0A177KJD3"/>
<evidence type="ECO:0000313" key="5">
    <source>
        <dbReference type="Proteomes" id="UP000077271"/>
    </source>
</evidence>
<name>A0A177KJD3_9BACI</name>
<dbReference type="RefSeq" id="WP_063975570.1">
    <property type="nucleotide sequence ID" value="NZ_LQWZ01000036.1"/>
</dbReference>
<dbReference type="InterPro" id="IPR003777">
    <property type="entry name" value="XdhC_CoxI"/>
</dbReference>
<evidence type="ECO:0000313" key="4">
    <source>
        <dbReference type="EMBL" id="OAH53237.1"/>
    </source>
</evidence>
<feature type="domain" description="XdhC Rossmann" evidence="2">
    <location>
        <begin position="197"/>
        <end position="332"/>
    </location>
</feature>
<organism evidence="4 5">
    <name type="scientific">Domibacillus aminovorans</name>
    <dbReference type="NCBI Taxonomy" id="29332"/>
    <lineage>
        <taxon>Bacteria</taxon>
        <taxon>Bacillati</taxon>
        <taxon>Bacillota</taxon>
        <taxon>Bacilli</taxon>
        <taxon>Bacillales</taxon>
        <taxon>Bacillaceae</taxon>
        <taxon>Domibacillus</taxon>
    </lineage>
</organism>
<dbReference type="EMBL" id="LQWZ01000036">
    <property type="protein sequence ID" value="OAH53237.1"/>
    <property type="molecule type" value="Genomic_DNA"/>
</dbReference>
<accession>A0A177KJD3</accession>
<reference evidence="4 5" key="1">
    <citation type="submission" date="2016-01" db="EMBL/GenBank/DDBJ databases">
        <title>Investigation of taxonomic status of Bacillus aminovorans.</title>
        <authorList>
            <person name="Verma A."/>
            <person name="Pal Y."/>
            <person name="Krishnamurthi S."/>
        </authorList>
    </citation>
    <scope>NUCLEOTIDE SEQUENCE [LARGE SCALE GENOMIC DNA]</scope>
    <source>
        <strain evidence="4 5">DSM 4337</strain>
    </source>
</reference>
<dbReference type="PANTHER" id="PTHR30388:SF6">
    <property type="entry name" value="XANTHINE DEHYDROGENASE SUBUNIT A-RELATED"/>
    <property type="match status" value="1"/>
</dbReference>
<dbReference type="Proteomes" id="UP000077271">
    <property type="component" value="Unassembled WGS sequence"/>
</dbReference>
<protein>
    <submittedName>
        <fullName evidence="4">Xanthine dehydrogenase</fullName>
    </submittedName>
</protein>
<dbReference type="Pfam" id="PF02625">
    <property type="entry name" value="XdhC_CoxI"/>
    <property type="match status" value="1"/>
</dbReference>